<keyword evidence="1" id="KW-0812">Transmembrane</keyword>
<keyword evidence="1" id="KW-0472">Membrane</keyword>
<name>A0A8H7AQ45_9EURO</name>
<protein>
    <submittedName>
        <fullName evidence="2">Uncharacterized protein</fullName>
    </submittedName>
</protein>
<dbReference type="Proteomes" id="UP000606974">
    <property type="component" value="Unassembled WGS sequence"/>
</dbReference>
<dbReference type="OrthoDB" id="7464126at2759"/>
<feature type="transmembrane region" description="Helical" evidence="1">
    <location>
        <begin position="325"/>
        <end position="344"/>
    </location>
</feature>
<sequence>MAPATTTTSGPFPLAPTAAAGDWTDFINTVGTSVGPLLTLFGEQTTKQFLSVSLGWLDITLLAVGPIGIITVIVSAIRIGGSRSFKAIIGRAREARADAEKEFLSSTSDDVCELWSGREIVRIAGKPNDMKTLVIFQRRAESGVSSPQVIDVAHAIQGGSFKIHPSLTTDLETSEDEKIQQISLHSPNITLNVQGTIVKRPEMWAWVIVSVLLQGFIVVFPALATYHWRWPRKGAAISAYAYPLFAAGTVMILIGVICCGHVVEGSTTEHTLVPSHEIQNHIQHIIQLQKHCDVSSLHFKSFAILNHKNHMVIHISRLNSKSYKIWAKAGSLIALIGFVFQFVGLGGLHWSATLSVLLFSFLMTVMRAWIRRGLARNPSKCVPIPEKNALAWVALRIARNDWHHWETFSQEGKGSVSPEISWDCEWGILTGPLDKLSGEQFVLGFCDWANPENCLEVEALTDLLAVTSPSWRECAETASKLAATMEGMMEYLEGNKVPHWNGVDVPPWKSTARLQIDVQQSLEKKTSWYMRTGNSYDMPNRLALDLTAGLSLWMYSLMEQGHDSKYKYDSIGPGDEGKLVRILGTTEYVSVKEMESWIPFDQIGMGYISTSSYNDERAPWDRSMPGWRPWPVFGLYYSMSFKTNLEARARGNPQSTFTFQQPRERPEAHDFITFTYMTKTLETECALEILSLFMLSICMCLERLPGAPDLVDGKLSHPIITGLAEQVVMAGLADNPSIALLYIIPAFAKFGLLPRVGAPLGDRRSM</sequence>
<feature type="transmembrane region" description="Helical" evidence="1">
    <location>
        <begin position="59"/>
        <end position="81"/>
    </location>
</feature>
<feature type="transmembrane region" description="Helical" evidence="1">
    <location>
        <begin position="240"/>
        <end position="263"/>
    </location>
</feature>
<comment type="caution">
    <text evidence="2">The sequence shown here is derived from an EMBL/GenBank/DDBJ whole genome shotgun (WGS) entry which is preliminary data.</text>
</comment>
<feature type="transmembrane region" description="Helical" evidence="1">
    <location>
        <begin position="204"/>
        <end position="228"/>
    </location>
</feature>
<gene>
    <name evidence="2" type="ORF">GJ744_008362</name>
</gene>
<dbReference type="EMBL" id="JAACFV010000045">
    <property type="protein sequence ID" value="KAF7509135.1"/>
    <property type="molecule type" value="Genomic_DNA"/>
</dbReference>
<evidence type="ECO:0000256" key="1">
    <source>
        <dbReference type="SAM" id="Phobius"/>
    </source>
</evidence>
<accession>A0A8H7AQ45</accession>
<evidence type="ECO:0000313" key="3">
    <source>
        <dbReference type="Proteomes" id="UP000606974"/>
    </source>
</evidence>
<proteinExistence type="predicted"/>
<evidence type="ECO:0000313" key="2">
    <source>
        <dbReference type="EMBL" id="KAF7509135.1"/>
    </source>
</evidence>
<reference evidence="2" key="1">
    <citation type="submission" date="2020-02" db="EMBL/GenBank/DDBJ databases">
        <authorList>
            <person name="Palmer J.M."/>
        </authorList>
    </citation>
    <scope>NUCLEOTIDE SEQUENCE</scope>
    <source>
        <strain evidence="2">EPUS1.4</strain>
        <tissue evidence="2">Thallus</tissue>
    </source>
</reference>
<organism evidence="2 3">
    <name type="scientific">Endocarpon pusillum</name>
    <dbReference type="NCBI Taxonomy" id="364733"/>
    <lineage>
        <taxon>Eukaryota</taxon>
        <taxon>Fungi</taxon>
        <taxon>Dikarya</taxon>
        <taxon>Ascomycota</taxon>
        <taxon>Pezizomycotina</taxon>
        <taxon>Eurotiomycetes</taxon>
        <taxon>Chaetothyriomycetidae</taxon>
        <taxon>Verrucariales</taxon>
        <taxon>Verrucariaceae</taxon>
        <taxon>Endocarpon</taxon>
    </lineage>
</organism>
<dbReference type="AlphaFoldDB" id="A0A8H7AQ45"/>
<keyword evidence="1" id="KW-1133">Transmembrane helix</keyword>
<keyword evidence="3" id="KW-1185">Reference proteome</keyword>